<dbReference type="InterPro" id="IPR014710">
    <property type="entry name" value="RmlC-like_jellyroll"/>
</dbReference>
<dbReference type="RefSeq" id="WP_275843849.1">
    <property type="nucleotide sequence ID" value="NZ_CP135996.1"/>
</dbReference>
<organism evidence="6 7">
    <name type="scientific">Caproicibacterium argilliputei</name>
    <dbReference type="NCBI Taxonomy" id="3030016"/>
    <lineage>
        <taxon>Bacteria</taxon>
        <taxon>Bacillati</taxon>
        <taxon>Bacillota</taxon>
        <taxon>Clostridia</taxon>
        <taxon>Eubacteriales</taxon>
        <taxon>Oscillospiraceae</taxon>
        <taxon>Caproicibacterium</taxon>
    </lineage>
</organism>
<dbReference type="SMART" id="SM00419">
    <property type="entry name" value="HTH_CRP"/>
    <property type="match status" value="1"/>
</dbReference>
<evidence type="ECO:0000256" key="2">
    <source>
        <dbReference type="ARBA" id="ARBA00023125"/>
    </source>
</evidence>
<dbReference type="EMBL" id="CP135996">
    <property type="protein sequence ID" value="WOC31345.1"/>
    <property type="molecule type" value="Genomic_DNA"/>
</dbReference>
<accession>A0AA97D956</accession>
<dbReference type="Pfam" id="PF00027">
    <property type="entry name" value="cNMP_binding"/>
    <property type="match status" value="1"/>
</dbReference>
<protein>
    <submittedName>
        <fullName evidence="6">Crp/Fnr family transcriptional regulator</fullName>
    </submittedName>
</protein>
<evidence type="ECO:0000256" key="1">
    <source>
        <dbReference type="ARBA" id="ARBA00023015"/>
    </source>
</evidence>
<dbReference type="GO" id="GO:0006355">
    <property type="term" value="P:regulation of DNA-templated transcription"/>
    <property type="evidence" value="ECO:0007669"/>
    <property type="project" value="InterPro"/>
</dbReference>
<reference evidence="7" key="3">
    <citation type="submission" date="2024-06" db="EMBL/GenBank/DDBJ databases">
        <authorList>
            <person name="Zeng C."/>
        </authorList>
    </citation>
    <scope>NUCLEOTIDE SEQUENCE [LARGE SCALE GENOMIC DNA]</scope>
    <source>
        <strain evidence="7">ZCY20-5</strain>
    </source>
</reference>
<dbReference type="GO" id="GO:0003677">
    <property type="term" value="F:DNA binding"/>
    <property type="evidence" value="ECO:0007669"/>
    <property type="project" value="UniProtKB-KW"/>
</dbReference>
<gene>
    <name evidence="6" type="ORF">PXC00_08915</name>
</gene>
<keyword evidence="1" id="KW-0805">Transcription regulation</keyword>
<proteinExistence type="predicted"/>
<evidence type="ECO:0000313" key="7">
    <source>
        <dbReference type="Proteomes" id="UP001300604"/>
    </source>
</evidence>
<dbReference type="PROSITE" id="PS50042">
    <property type="entry name" value="CNMP_BINDING_3"/>
    <property type="match status" value="1"/>
</dbReference>
<name>A0AA97D956_9FIRM</name>
<dbReference type="SUPFAM" id="SSF51206">
    <property type="entry name" value="cAMP-binding domain-like"/>
    <property type="match status" value="1"/>
</dbReference>
<keyword evidence="7" id="KW-1185">Reference proteome</keyword>
<evidence type="ECO:0000256" key="3">
    <source>
        <dbReference type="ARBA" id="ARBA00023163"/>
    </source>
</evidence>
<feature type="domain" description="HTH crp-type" evidence="5">
    <location>
        <begin position="152"/>
        <end position="219"/>
    </location>
</feature>
<dbReference type="CDD" id="cd00038">
    <property type="entry name" value="CAP_ED"/>
    <property type="match status" value="1"/>
</dbReference>
<dbReference type="Proteomes" id="UP001300604">
    <property type="component" value="Chromosome"/>
</dbReference>
<dbReference type="PROSITE" id="PS51063">
    <property type="entry name" value="HTH_CRP_2"/>
    <property type="match status" value="1"/>
</dbReference>
<dbReference type="InterPro" id="IPR012318">
    <property type="entry name" value="HTH_CRP"/>
</dbReference>
<feature type="domain" description="Cyclic nucleotide-binding" evidence="4">
    <location>
        <begin position="51"/>
        <end position="138"/>
    </location>
</feature>
<keyword evidence="3" id="KW-0804">Transcription</keyword>
<dbReference type="SUPFAM" id="SSF46785">
    <property type="entry name" value="Winged helix' DNA-binding domain"/>
    <property type="match status" value="1"/>
</dbReference>
<dbReference type="InterPro" id="IPR036390">
    <property type="entry name" value="WH_DNA-bd_sf"/>
</dbReference>
<dbReference type="AlphaFoldDB" id="A0AA97D956"/>
<reference evidence="7" key="2">
    <citation type="submission" date="2024-06" db="EMBL/GenBank/DDBJ databases">
        <title>Caproicibacterium argilliputei sp. nov, a novel caproic acid producing anaerobic bacterium isolated from pit mud.</title>
        <authorList>
            <person name="Zeng C."/>
        </authorList>
    </citation>
    <scope>NUCLEOTIDE SEQUENCE [LARGE SCALE GENOMIC DNA]</scope>
    <source>
        <strain evidence="7">ZCY20-5</strain>
    </source>
</reference>
<reference evidence="6 7" key="1">
    <citation type="submission" date="2024-06" db="EMBL/GenBank/DDBJ databases">
        <title>Caproicibacterium argilliputei sp. nov, a novel caproic acid producing anaerobic bacterium isolated from pit mud.</title>
        <authorList>
            <person name="Xia S."/>
        </authorList>
    </citation>
    <scope>NUCLEOTIDE SEQUENCE [LARGE SCALE GENOMIC DNA]</scope>
    <source>
        <strain evidence="6 7">ZCY20-5</strain>
    </source>
</reference>
<dbReference type="Gene3D" id="2.60.120.10">
    <property type="entry name" value="Jelly Rolls"/>
    <property type="match status" value="1"/>
</dbReference>
<keyword evidence="2" id="KW-0238">DNA-binding</keyword>
<dbReference type="InterPro" id="IPR000595">
    <property type="entry name" value="cNMP-bd_dom"/>
</dbReference>
<evidence type="ECO:0000259" key="4">
    <source>
        <dbReference type="PROSITE" id="PS50042"/>
    </source>
</evidence>
<evidence type="ECO:0000259" key="5">
    <source>
        <dbReference type="PROSITE" id="PS51063"/>
    </source>
</evidence>
<dbReference type="KEGG" id="carl:PXC00_08915"/>
<evidence type="ECO:0000313" key="6">
    <source>
        <dbReference type="EMBL" id="WOC31345.1"/>
    </source>
</evidence>
<dbReference type="InterPro" id="IPR018490">
    <property type="entry name" value="cNMP-bd_dom_sf"/>
</dbReference>
<sequence length="230" mass="25147">MRELQKEEQFFEKLRDIPLLAGVCEQTLTLAFRDDGCHYTVFSAGETFTPGRRVGVVCSGEVRAFRRIAGGGEVLLNTFFAGDVFGLASAFLPEDTPLSLLRTKRTAEVLFFERPLLQKLFAADAKTAENYIADLSERVAFLTQRISVASGGTAGQRLAAWLLSRRTDEAGCLTLPCSVANLSGLLGISRASLYRVLAALQQSGILRQQGRTMQILNRGRLAALQEAESI</sequence>
<dbReference type="Pfam" id="PF13545">
    <property type="entry name" value="HTH_Crp_2"/>
    <property type="match status" value="1"/>
</dbReference>